<dbReference type="RefSeq" id="XP_033464867.1">
    <property type="nucleotide sequence ID" value="XM_033600229.1"/>
</dbReference>
<accession>A0A6J3MIT3</accession>
<dbReference type="OrthoDB" id="6077919at2759"/>
<sequence length="444" mass="49392">MSAQVVLPAIHSINITHQMRNDRLPSIFDTFVERSAIRAGLEATAAAVLQEANKQASPRYEHHAIPRTDPGMLSSPYSRPSTGLKLRTRSTSLSETGVHQHGTTLANSPSLYRHVIQRDEGMPDRLPAVSPPAVTSPQSQQLPSIRHLQLSELAEVATQQDTRAPPQISPTHRQHSHSLSSATSRSSSNPFFTFSNNNNDNNNNNNINGHASSMPYPLRRTSSIGDSSQPFSTPNYNPDRRASAATGTDSHRNYSAGSHSFRIGSLSEESAQHDSHMDDYSASQTPVDGMMSNMENSSRLLPPLPGMMSYKCDHDGCSATFQTQYLLSSHKNVHSSVRTHFCPVKGCLRSEGGKGFKRKNEMIRHGLVHKSPGYICPFCPDIERKYPRPDNLQRHVRVHHVDRDRDDPALREVLAQRTEGALRVNRRRRTLATINLQHRPDDSC</sequence>
<evidence type="ECO:0000313" key="4">
    <source>
        <dbReference type="Proteomes" id="UP000504637"/>
    </source>
</evidence>
<dbReference type="PANTHER" id="PTHR46179">
    <property type="entry name" value="ZINC FINGER PROTEIN"/>
    <property type="match status" value="1"/>
</dbReference>
<feature type="region of interest" description="Disordered" evidence="2">
    <location>
        <begin position="122"/>
        <end position="142"/>
    </location>
</feature>
<evidence type="ECO:0000256" key="2">
    <source>
        <dbReference type="SAM" id="MobiDB-lite"/>
    </source>
</evidence>
<evidence type="ECO:0000259" key="3">
    <source>
        <dbReference type="PROSITE" id="PS50157"/>
    </source>
</evidence>
<dbReference type="InterPro" id="IPR051061">
    <property type="entry name" value="Zinc_finger_trans_reg"/>
</dbReference>
<dbReference type="PROSITE" id="PS50157">
    <property type="entry name" value="ZINC_FINGER_C2H2_2"/>
    <property type="match status" value="1"/>
</dbReference>
<dbReference type="SUPFAM" id="SSF57667">
    <property type="entry name" value="beta-beta-alpha zinc fingers"/>
    <property type="match status" value="1"/>
</dbReference>
<dbReference type="GeneID" id="54358029"/>
<feature type="compositionally biased region" description="Low complexity" evidence="2">
    <location>
        <begin position="177"/>
        <end position="213"/>
    </location>
</feature>
<dbReference type="InterPro" id="IPR013087">
    <property type="entry name" value="Znf_C2H2_type"/>
</dbReference>
<keyword evidence="4" id="KW-1185">Reference proteome</keyword>
<gene>
    <name evidence="5" type="ORF">K489DRAFT_29270</name>
</gene>
<feature type="domain" description="C2H2-type" evidence="3">
    <location>
        <begin position="310"/>
        <end position="339"/>
    </location>
</feature>
<dbReference type="SMART" id="SM00355">
    <property type="entry name" value="ZnF_C2H2"/>
    <property type="match status" value="3"/>
</dbReference>
<keyword evidence="1" id="KW-0862">Zinc</keyword>
<dbReference type="Proteomes" id="UP000504637">
    <property type="component" value="Unplaced"/>
</dbReference>
<dbReference type="AlphaFoldDB" id="A0A6J3MIT3"/>
<dbReference type="PANTHER" id="PTHR46179:SF19">
    <property type="entry name" value="C2H2 FINGER DOMAIN TRANSCRIPTION FACTOR (EUROFUNG)-RELATED"/>
    <property type="match status" value="1"/>
</dbReference>
<name>A0A6J3MIT3_9PEZI</name>
<dbReference type="Gene3D" id="3.30.160.60">
    <property type="entry name" value="Classic Zinc Finger"/>
    <property type="match status" value="2"/>
</dbReference>
<evidence type="ECO:0000313" key="5">
    <source>
        <dbReference type="RefSeq" id="XP_033464867.1"/>
    </source>
</evidence>
<dbReference type="GO" id="GO:0005634">
    <property type="term" value="C:nucleus"/>
    <property type="evidence" value="ECO:0007669"/>
    <property type="project" value="TreeGrafter"/>
</dbReference>
<keyword evidence="1" id="KW-0863">Zinc-finger</keyword>
<dbReference type="PROSITE" id="PS00028">
    <property type="entry name" value="ZINC_FINGER_C2H2_1"/>
    <property type="match status" value="1"/>
</dbReference>
<reference evidence="5" key="1">
    <citation type="submission" date="2020-01" db="EMBL/GenBank/DDBJ databases">
        <authorList>
            <consortium name="DOE Joint Genome Institute"/>
            <person name="Haridas S."/>
            <person name="Albert R."/>
            <person name="Binder M."/>
            <person name="Bloem J."/>
            <person name="Labutti K."/>
            <person name="Salamov A."/>
            <person name="Andreopoulos B."/>
            <person name="Baker S.E."/>
            <person name="Barry K."/>
            <person name="Bills G."/>
            <person name="Bluhm B.H."/>
            <person name="Cannon C."/>
            <person name="Castanera R."/>
            <person name="Culley D.E."/>
            <person name="Daum C."/>
            <person name="Ezra D."/>
            <person name="Gonzalez J.B."/>
            <person name="Henrissat B."/>
            <person name="Kuo A."/>
            <person name="Liang C."/>
            <person name="Lipzen A."/>
            <person name="Lutzoni F."/>
            <person name="Magnuson J."/>
            <person name="Mondo S."/>
            <person name="Nolan M."/>
            <person name="Ohm R."/>
            <person name="Pangilinan J."/>
            <person name="Park H.-J."/>
            <person name="Ramirez L."/>
            <person name="Alfaro M."/>
            <person name="Sun H."/>
            <person name="Tritt A."/>
            <person name="Yoshinaga Y."/>
            <person name="Zwiers L.-H."/>
            <person name="Turgeon B.G."/>
            <person name="Goodwin S.B."/>
            <person name="Spatafora J.W."/>
            <person name="Crous P.W."/>
            <person name="Grigoriev I.V."/>
        </authorList>
    </citation>
    <scope>NUCLEOTIDE SEQUENCE</scope>
    <source>
        <strain evidence="5">CBS 342.82</strain>
    </source>
</reference>
<reference evidence="5" key="2">
    <citation type="submission" date="2020-04" db="EMBL/GenBank/DDBJ databases">
        <authorList>
            <consortium name="NCBI Genome Project"/>
        </authorList>
    </citation>
    <scope>NUCLEOTIDE SEQUENCE</scope>
    <source>
        <strain evidence="5">CBS 342.82</strain>
    </source>
</reference>
<proteinExistence type="predicted"/>
<dbReference type="InterPro" id="IPR036236">
    <property type="entry name" value="Znf_C2H2_sf"/>
</dbReference>
<feature type="region of interest" description="Disordered" evidence="2">
    <location>
        <begin position="57"/>
        <end position="84"/>
    </location>
</feature>
<feature type="region of interest" description="Disordered" evidence="2">
    <location>
        <begin position="157"/>
        <end position="258"/>
    </location>
</feature>
<protein>
    <recommendedName>
        <fullName evidence="3">C2H2-type domain-containing protein</fullName>
    </recommendedName>
</protein>
<feature type="compositionally biased region" description="Polar residues" evidence="2">
    <location>
        <begin position="133"/>
        <end position="142"/>
    </location>
</feature>
<dbReference type="GO" id="GO:0008270">
    <property type="term" value="F:zinc ion binding"/>
    <property type="evidence" value="ECO:0007669"/>
    <property type="project" value="UniProtKB-KW"/>
</dbReference>
<reference evidence="5" key="3">
    <citation type="submission" date="2025-08" db="UniProtKB">
        <authorList>
            <consortium name="RefSeq"/>
        </authorList>
    </citation>
    <scope>IDENTIFICATION</scope>
    <source>
        <strain evidence="5">CBS 342.82</strain>
    </source>
</reference>
<feature type="compositionally biased region" description="Polar residues" evidence="2">
    <location>
        <begin position="220"/>
        <end position="236"/>
    </location>
</feature>
<evidence type="ECO:0000256" key="1">
    <source>
        <dbReference type="PROSITE-ProRule" id="PRU00042"/>
    </source>
</evidence>
<organism evidence="5">
    <name type="scientific">Dissoconium aciculare CBS 342.82</name>
    <dbReference type="NCBI Taxonomy" id="1314786"/>
    <lineage>
        <taxon>Eukaryota</taxon>
        <taxon>Fungi</taxon>
        <taxon>Dikarya</taxon>
        <taxon>Ascomycota</taxon>
        <taxon>Pezizomycotina</taxon>
        <taxon>Dothideomycetes</taxon>
        <taxon>Dothideomycetidae</taxon>
        <taxon>Mycosphaerellales</taxon>
        <taxon>Dissoconiaceae</taxon>
        <taxon>Dissoconium</taxon>
    </lineage>
</organism>
<keyword evidence="1" id="KW-0479">Metal-binding</keyword>
<dbReference type="GO" id="GO:0006357">
    <property type="term" value="P:regulation of transcription by RNA polymerase II"/>
    <property type="evidence" value="ECO:0007669"/>
    <property type="project" value="TreeGrafter"/>
</dbReference>
<dbReference type="Pfam" id="PF00096">
    <property type="entry name" value="zf-C2H2"/>
    <property type="match status" value="1"/>
</dbReference>
<feature type="compositionally biased region" description="Polar residues" evidence="2">
    <location>
        <begin position="245"/>
        <end position="258"/>
    </location>
</feature>